<dbReference type="EMBL" id="VDCQ01000099">
    <property type="protein sequence ID" value="TNJ58372.1"/>
    <property type="molecule type" value="Genomic_DNA"/>
</dbReference>
<dbReference type="GO" id="GO:0019748">
    <property type="term" value="P:secondary metabolic process"/>
    <property type="evidence" value="ECO:0007669"/>
    <property type="project" value="TreeGrafter"/>
</dbReference>
<dbReference type="SUPFAM" id="SSF51556">
    <property type="entry name" value="Metallo-dependent hydrolases"/>
    <property type="match status" value="1"/>
</dbReference>
<evidence type="ECO:0000256" key="1">
    <source>
        <dbReference type="ARBA" id="ARBA00023239"/>
    </source>
</evidence>
<dbReference type="PANTHER" id="PTHR21240:SF28">
    <property type="entry name" value="ISO-OROTATE DECARBOXYLASE (EUROFUNG)"/>
    <property type="match status" value="1"/>
</dbReference>
<dbReference type="AlphaFoldDB" id="A0A5C4SYC5"/>
<dbReference type="InterPro" id="IPR032466">
    <property type="entry name" value="Metal_Hydrolase"/>
</dbReference>
<dbReference type="InterPro" id="IPR032465">
    <property type="entry name" value="ACMSD"/>
</dbReference>
<keyword evidence="3" id="KW-0378">Hydrolase</keyword>
<dbReference type="GO" id="GO:0005737">
    <property type="term" value="C:cytoplasm"/>
    <property type="evidence" value="ECO:0007669"/>
    <property type="project" value="TreeGrafter"/>
</dbReference>
<evidence type="ECO:0000313" key="4">
    <source>
        <dbReference type="Proteomes" id="UP000307943"/>
    </source>
</evidence>
<feature type="domain" description="Amidohydrolase-related" evidence="2">
    <location>
        <begin position="22"/>
        <end position="364"/>
    </location>
</feature>
<keyword evidence="4" id="KW-1185">Reference proteome</keyword>
<dbReference type="RefSeq" id="WP_139607516.1">
    <property type="nucleotide sequence ID" value="NZ_VDCQ01000099.1"/>
</dbReference>
<dbReference type="GO" id="GO:0016831">
    <property type="term" value="F:carboxy-lyase activity"/>
    <property type="evidence" value="ECO:0007669"/>
    <property type="project" value="InterPro"/>
</dbReference>
<evidence type="ECO:0000259" key="2">
    <source>
        <dbReference type="Pfam" id="PF04909"/>
    </source>
</evidence>
<accession>A0A5C4SYC5</accession>
<dbReference type="PANTHER" id="PTHR21240">
    <property type="entry name" value="2-AMINO-3-CARBOXYLMUCONATE-6-SEMIALDEHYDE DECARBOXYLASE"/>
    <property type="match status" value="1"/>
</dbReference>
<dbReference type="Pfam" id="PF04909">
    <property type="entry name" value="Amidohydro_2"/>
    <property type="match status" value="1"/>
</dbReference>
<dbReference type="OrthoDB" id="9777673at2"/>
<proteinExistence type="predicted"/>
<evidence type="ECO:0000313" key="3">
    <source>
        <dbReference type="EMBL" id="TNJ58372.1"/>
    </source>
</evidence>
<organism evidence="3 4">
    <name type="scientific">Paenibacillus hemerocallicola</name>
    <dbReference type="NCBI Taxonomy" id="1172614"/>
    <lineage>
        <taxon>Bacteria</taxon>
        <taxon>Bacillati</taxon>
        <taxon>Bacillota</taxon>
        <taxon>Bacilli</taxon>
        <taxon>Bacillales</taxon>
        <taxon>Paenibacillaceae</taxon>
        <taxon>Paenibacillus</taxon>
    </lineage>
</organism>
<dbReference type="Gene3D" id="3.20.20.140">
    <property type="entry name" value="Metal-dependent hydrolases"/>
    <property type="match status" value="1"/>
</dbReference>
<dbReference type="GO" id="GO:0016787">
    <property type="term" value="F:hydrolase activity"/>
    <property type="evidence" value="ECO:0007669"/>
    <property type="project" value="UniProtKB-KW"/>
</dbReference>
<reference evidence="3 4" key="1">
    <citation type="submission" date="2019-05" db="EMBL/GenBank/DDBJ databases">
        <title>We sequenced the genome of Paenibacillus hemerocallicola KCTC 33185 for further insight into its adaptation and study the phylogeny of Paenibacillus.</title>
        <authorList>
            <person name="Narsing Rao M.P."/>
        </authorList>
    </citation>
    <scope>NUCLEOTIDE SEQUENCE [LARGE SCALE GENOMIC DNA]</scope>
    <source>
        <strain evidence="3 4">KCTC 33185</strain>
    </source>
</reference>
<keyword evidence="1" id="KW-0456">Lyase</keyword>
<gene>
    <name evidence="3" type="ORF">FE784_38060</name>
</gene>
<dbReference type="Proteomes" id="UP000307943">
    <property type="component" value="Unassembled WGS sequence"/>
</dbReference>
<sequence>METADAVQQDKSIRPKVKKSIIDCDIHHYTGLDVTKAYLSKQWRDSPPPPAPQGGGHHFNGGVGGRMVDSFPPEGGPAGSSLEFMQQHHLDPHHVEYAILTGEGGGANRLQYEYEAAICCATNDYTIEQWLSRDARLKGSIYVTKHEPNLAAKEIDRLGKHPDMVQVLVHNGARLPYGNRFYDPIYQACERHNLPFSIHVGAEGGGVNSPTTNTGPVSHYIESRSARPQVMMAHLASFIFEGTFERFPTLKVLLQEAGVLWVVPYLWRLDQIWMEERIQLPWMKKSPSEYFREHVRMSTQPFEATPNRKIFDQSMKSMFAEETLMYCSDYPHWDFDSPLMALPKMDDALWDRVLYYNAAEYYNLPDRRADQDKKPHQ</sequence>
<protein>
    <submittedName>
        <fullName evidence="3">Amidohydrolase</fullName>
    </submittedName>
</protein>
<dbReference type="InterPro" id="IPR006680">
    <property type="entry name" value="Amidohydro-rel"/>
</dbReference>
<comment type="caution">
    <text evidence="3">The sequence shown here is derived from an EMBL/GenBank/DDBJ whole genome shotgun (WGS) entry which is preliminary data.</text>
</comment>
<name>A0A5C4SYC5_9BACL</name>